<evidence type="ECO:0000313" key="2">
    <source>
        <dbReference type="Proteomes" id="UP000829999"/>
    </source>
</evidence>
<feature type="region of interest" description="Disordered" evidence="1">
    <location>
        <begin position="1"/>
        <end position="23"/>
    </location>
</feature>
<sequence>MGDVEKTFDLFNSSGDEQSVNAVDGDICERSAESTELLRIPEKRMRSESDEIVEDDDGFVTVRKGKKRLSRRLSEKNTENEQEHNKESEGTDKIIVSVTSKEILPKQFGLAKKLRTEKIDNILKISYKNPYKVLIEFEDKTNAQKLVNCESFHALGYRCQFMNEISLCYGVVKNIDLDIEDKEFQDSLECEYQVVSVRRLKRLTDTGGWINSESVRLCFKSSTLPPYVCIYGYRFKVEPYTFPVTQCSACWRYGHPLKMCPSKKNLCPKCGEEHANCETKEYKCLNCKGAHMALDKSCPIFLKEKAIRNIMCQENCTYGKALSLYINKARTTRELNNVYQLNSNKPTNKTSYTTIDSNKKSFRDVLMTNVSNSNIQQSSSNSEENMDSDKEKDKNHIPSPILGKNRSKKNE</sequence>
<feature type="region of interest" description="Disordered" evidence="1">
    <location>
        <begin position="370"/>
        <end position="411"/>
    </location>
</feature>
<dbReference type="OrthoDB" id="3039988at2759"/>
<feature type="region of interest" description="Disordered" evidence="1">
    <location>
        <begin position="71"/>
        <end position="92"/>
    </location>
</feature>
<dbReference type="RefSeq" id="XP_050554718.1">
    <property type="nucleotide sequence ID" value="XM_050698761.1"/>
</dbReference>
<accession>A0A9R0DWV2</accession>
<evidence type="ECO:0000313" key="3">
    <source>
        <dbReference type="RefSeq" id="XP_050554718.1"/>
    </source>
</evidence>
<evidence type="ECO:0000256" key="1">
    <source>
        <dbReference type="SAM" id="MobiDB-lite"/>
    </source>
</evidence>
<proteinExistence type="predicted"/>
<feature type="compositionally biased region" description="Polar residues" evidence="1">
    <location>
        <begin position="10"/>
        <end position="21"/>
    </location>
</feature>
<feature type="compositionally biased region" description="Basic and acidic residues" evidence="1">
    <location>
        <begin position="72"/>
        <end position="92"/>
    </location>
</feature>
<feature type="compositionally biased region" description="Low complexity" evidence="1">
    <location>
        <begin position="371"/>
        <end position="383"/>
    </location>
</feature>
<protein>
    <submittedName>
        <fullName evidence="3">Uncharacterized protein LOC126911479</fullName>
    </submittedName>
</protein>
<keyword evidence="2" id="KW-1185">Reference proteome</keyword>
<feature type="compositionally biased region" description="Basic and acidic residues" evidence="1">
    <location>
        <begin position="387"/>
        <end position="396"/>
    </location>
</feature>
<organism evidence="2 3">
    <name type="scientific">Spodoptera frugiperda</name>
    <name type="common">Fall armyworm</name>
    <dbReference type="NCBI Taxonomy" id="7108"/>
    <lineage>
        <taxon>Eukaryota</taxon>
        <taxon>Metazoa</taxon>
        <taxon>Ecdysozoa</taxon>
        <taxon>Arthropoda</taxon>
        <taxon>Hexapoda</taxon>
        <taxon>Insecta</taxon>
        <taxon>Pterygota</taxon>
        <taxon>Neoptera</taxon>
        <taxon>Endopterygota</taxon>
        <taxon>Lepidoptera</taxon>
        <taxon>Glossata</taxon>
        <taxon>Ditrysia</taxon>
        <taxon>Noctuoidea</taxon>
        <taxon>Noctuidae</taxon>
        <taxon>Amphipyrinae</taxon>
        <taxon>Spodoptera</taxon>
    </lineage>
</organism>
<dbReference type="AlphaFoldDB" id="A0A9R0DWV2"/>
<name>A0A9R0DWV2_SPOFR</name>
<dbReference type="GeneID" id="126911479"/>
<dbReference type="Proteomes" id="UP000829999">
    <property type="component" value="Chromosome 15"/>
</dbReference>
<reference evidence="3" key="1">
    <citation type="submission" date="2025-08" db="UniProtKB">
        <authorList>
            <consortium name="RefSeq"/>
        </authorList>
    </citation>
    <scope>IDENTIFICATION</scope>
    <source>
        <tissue evidence="3">Whole larval tissue</tissue>
    </source>
</reference>
<gene>
    <name evidence="3" type="primary">LOC126911479</name>
</gene>